<evidence type="ECO:0000313" key="2">
    <source>
        <dbReference type="Proteomes" id="UP000288805"/>
    </source>
</evidence>
<dbReference type="Proteomes" id="UP000288805">
    <property type="component" value="Unassembled WGS sequence"/>
</dbReference>
<evidence type="ECO:0000313" key="1">
    <source>
        <dbReference type="EMBL" id="RVW11850.1"/>
    </source>
</evidence>
<sequence length="131" mass="14872">MGRARAYDKKATHSQPNCSKTGLALAQSSPLSPAGCLHNFFSKRYDWINSEFKVLQLSILKSINQPLGHLWAQVSFTCLLHELHQFLDAFDFKNSHAHTSLFALNIDWVDNKDDFTSTSAYIVYLDHNLIS</sequence>
<proteinExistence type="predicted"/>
<gene>
    <name evidence="1" type="ORF">CK203_085633</name>
</gene>
<comment type="caution">
    <text evidence="1">The sequence shown here is derived from an EMBL/GenBank/DDBJ whole genome shotgun (WGS) entry which is preliminary data.</text>
</comment>
<accession>A0A438BLP9</accession>
<organism evidence="1 2">
    <name type="scientific">Vitis vinifera</name>
    <name type="common">Grape</name>
    <dbReference type="NCBI Taxonomy" id="29760"/>
    <lineage>
        <taxon>Eukaryota</taxon>
        <taxon>Viridiplantae</taxon>
        <taxon>Streptophyta</taxon>
        <taxon>Embryophyta</taxon>
        <taxon>Tracheophyta</taxon>
        <taxon>Spermatophyta</taxon>
        <taxon>Magnoliopsida</taxon>
        <taxon>eudicotyledons</taxon>
        <taxon>Gunneridae</taxon>
        <taxon>Pentapetalae</taxon>
        <taxon>rosids</taxon>
        <taxon>Vitales</taxon>
        <taxon>Vitaceae</taxon>
        <taxon>Viteae</taxon>
        <taxon>Vitis</taxon>
    </lineage>
</organism>
<protein>
    <submittedName>
        <fullName evidence="1">Uncharacterized protein</fullName>
    </submittedName>
</protein>
<dbReference type="EMBL" id="QGNW01002731">
    <property type="protein sequence ID" value="RVW11850.1"/>
    <property type="molecule type" value="Genomic_DNA"/>
</dbReference>
<reference evidence="1 2" key="1">
    <citation type="journal article" date="2018" name="PLoS Genet.">
        <title>Population sequencing reveals clonal diversity and ancestral inbreeding in the grapevine cultivar Chardonnay.</title>
        <authorList>
            <person name="Roach M.J."/>
            <person name="Johnson D.L."/>
            <person name="Bohlmann J."/>
            <person name="van Vuuren H.J."/>
            <person name="Jones S.J."/>
            <person name="Pretorius I.S."/>
            <person name="Schmidt S.A."/>
            <person name="Borneman A.R."/>
        </authorList>
    </citation>
    <scope>NUCLEOTIDE SEQUENCE [LARGE SCALE GENOMIC DNA]</scope>
    <source>
        <strain evidence="2">cv. Chardonnay</strain>
        <tissue evidence="1">Leaf</tissue>
    </source>
</reference>
<name>A0A438BLP9_VITVI</name>
<dbReference type="AlphaFoldDB" id="A0A438BLP9"/>